<feature type="domain" description="Methyltransferase type 11" evidence="1">
    <location>
        <begin position="44"/>
        <end position="139"/>
    </location>
</feature>
<gene>
    <name evidence="2" type="ORF">JOC54_001316</name>
</gene>
<name>A0ABS2SS65_9BACI</name>
<evidence type="ECO:0000313" key="3">
    <source>
        <dbReference type="Proteomes" id="UP001179280"/>
    </source>
</evidence>
<evidence type="ECO:0000313" key="2">
    <source>
        <dbReference type="EMBL" id="MBM7838085.1"/>
    </source>
</evidence>
<organism evidence="2 3">
    <name type="scientific">Shouchella xiaoxiensis</name>
    <dbReference type="NCBI Taxonomy" id="766895"/>
    <lineage>
        <taxon>Bacteria</taxon>
        <taxon>Bacillati</taxon>
        <taxon>Bacillota</taxon>
        <taxon>Bacilli</taxon>
        <taxon>Bacillales</taxon>
        <taxon>Bacillaceae</taxon>
        <taxon>Shouchella</taxon>
    </lineage>
</organism>
<dbReference type="InterPro" id="IPR029063">
    <property type="entry name" value="SAM-dependent_MTases_sf"/>
</dbReference>
<dbReference type="Proteomes" id="UP001179280">
    <property type="component" value="Unassembled WGS sequence"/>
</dbReference>
<protein>
    <submittedName>
        <fullName evidence="2">Ubiquinone/menaquinone biosynthesis C-methylase UbiE</fullName>
    </submittedName>
</protein>
<reference evidence="2" key="1">
    <citation type="submission" date="2021-01" db="EMBL/GenBank/DDBJ databases">
        <title>Genomic Encyclopedia of Type Strains, Phase IV (KMG-IV): sequencing the most valuable type-strain genomes for metagenomic binning, comparative biology and taxonomic classification.</title>
        <authorList>
            <person name="Goeker M."/>
        </authorList>
    </citation>
    <scope>NUCLEOTIDE SEQUENCE</scope>
    <source>
        <strain evidence="2">DSM 21943</strain>
    </source>
</reference>
<dbReference type="PANTHER" id="PTHR43591:SF24">
    <property type="entry name" value="2-METHOXY-6-POLYPRENYL-1,4-BENZOQUINOL METHYLASE, MITOCHONDRIAL"/>
    <property type="match status" value="1"/>
</dbReference>
<accession>A0ABS2SS65</accession>
<comment type="caution">
    <text evidence="2">The sequence shown here is derived from an EMBL/GenBank/DDBJ whole genome shotgun (WGS) entry which is preliminary data.</text>
</comment>
<dbReference type="Gene3D" id="3.40.50.150">
    <property type="entry name" value="Vaccinia Virus protein VP39"/>
    <property type="match status" value="1"/>
</dbReference>
<dbReference type="EMBL" id="JAFBCV010000003">
    <property type="protein sequence ID" value="MBM7838085.1"/>
    <property type="molecule type" value="Genomic_DNA"/>
</dbReference>
<dbReference type="SUPFAM" id="SSF53335">
    <property type="entry name" value="S-adenosyl-L-methionine-dependent methyltransferases"/>
    <property type="match status" value="1"/>
</dbReference>
<dbReference type="CDD" id="cd02440">
    <property type="entry name" value="AdoMet_MTases"/>
    <property type="match status" value="1"/>
</dbReference>
<sequence length="254" mass="29084">MSKSSKEQFGAFAEAYVTSKNHAKGDDLSLLEQLIEKETYQAAVDIATGGGHVAKKLATYVKDVVAVDLTPEMLTVAKKQIDDAGLLNVQYIEAAAENLPFADEQFDLAVNRIAAHHFMDVPKFLTETYRILQKGARFYLLDNVALENRVYDKAYNELEKKRDSSHVRAYKKSEWLSMMEEGGFTITFLRTFKKTFDYQDWTDRVQFTEKEKQELAEWIIEQPLDVKRALDVHEVDNDVIRFSGQSILLEAVKK</sequence>
<evidence type="ECO:0000259" key="1">
    <source>
        <dbReference type="Pfam" id="PF08241"/>
    </source>
</evidence>
<dbReference type="InterPro" id="IPR013216">
    <property type="entry name" value="Methyltransf_11"/>
</dbReference>
<dbReference type="PANTHER" id="PTHR43591">
    <property type="entry name" value="METHYLTRANSFERASE"/>
    <property type="match status" value="1"/>
</dbReference>
<keyword evidence="3" id="KW-1185">Reference proteome</keyword>
<keyword evidence="2" id="KW-0830">Ubiquinone</keyword>
<dbReference type="RefSeq" id="WP_204465220.1">
    <property type="nucleotide sequence ID" value="NZ_JAFBCV010000003.1"/>
</dbReference>
<dbReference type="Pfam" id="PF08241">
    <property type="entry name" value="Methyltransf_11"/>
    <property type="match status" value="1"/>
</dbReference>
<proteinExistence type="predicted"/>